<dbReference type="EMBL" id="CP098023">
    <property type="protein sequence ID" value="WKD49326.1"/>
    <property type="molecule type" value="Genomic_DNA"/>
</dbReference>
<protein>
    <submittedName>
        <fullName evidence="2">Uncharacterized protein</fullName>
    </submittedName>
</protein>
<gene>
    <name evidence="2" type="ORF">M8T91_15695</name>
</gene>
<dbReference type="RefSeq" id="WP_301415117.1">
    <property type="nucleotide sequence ID" value="NZ_CP098023.1"/>
</dbReference>
<dbReference type="Proteomes" id="UP001321520">
    <property type="component" value="Chromosome"/>
</dbReference>
<keyword evidence="1" id="KW-1133">Transmembrane helix</keyword>
<organism evidence="2 3">
    <name type="scientific">Microbulbifer spongiae</name>
    <dbReference type="NCBI Taxonomy" id="2944933"/>
    <lineage>
        <taxon>Bacteria</taxon>
        <taxon>Pseudomonadati</taxon>
        <taxon>Pseudomonadota</taxon>
        <taxon>Gammaproteobacteria</taxon>
        <taxon>Cellvibrionales</taxon>
        <taxon>Microbulbiferaceae</taxon>
        <taxon>Microbulbifer</taxon>
    </lineage>
</organism>
<keyword evidence="1" id="KW-0472">Membrane</keyword>
<reference evidence="2 3" key="1">
    <citation type="submission" date="2022-05" db="EMBL/GenBank/DDBJ databases">
        <title>Microbulbifer sp. nov., isolated from sponge.</title>
        <authorList>
            <person name="Gao L."/>
        </authorList>
    </citation>
    <scope>NUCLEOTIDE SEQUENCE [LARGE SCALE GENOMIC DNA]</scope>
    <source>
        <strain evidence="2 3">MI-G</strain>
    </source>
</reference>
<sequence>MTINALIIALALAIVLYIAVMRGPRPRRIRVSVEAPRDQRYRRLQ</sequence>
<accession>A0ABY9EF01</accession>
<name>A0ABY9EF01_9GAMM</name>
<evidence type="ECO:0000256" key="1">
    <source>
        <dbReference type="SAM" id="Phobius"/>
    </source>
</evidence>
<evidence type="ECO:0000313" key="2">
    <source>
        <dbReference type="EMBL" id="WKD49326.1"/>
    </source>
</evidence>
<evidence type="ECO:0000313" key="3">
    <source>
        <dbReference type="Proteomes" id="UP001321520"/>
    </source>
</evidence>
<proteinExistence type="predicted"/>
<keyword evidence="3" id="KW-1185">Reference proteome</keyword>
<feature type="transmembrane region" description="Helical" evidence="1">
    <location>
        <begin position="6"/>
        <end position="23"/>
    </location>
</feature>
<keyword evidence="1" id="KW-0812">Transmembrane</keyword>